<dbReference type="Gene3D" id="3.40.50.1000">
    <property type="entry name" value="HAD superfamily/HAD-like"/>
    <property type="match status" value="1"/>
</dbReference>
<comment type="caution">
    <text evidence="4">The sequence shown here is derived from an EMBL/GenBank/DDBJ whole genome shotgun (WGS) entry which is preliminary data.</text>
</comment>
<keyword evidence="1" id="KW-0479">Metal-binding</keyword>
<keyword evidence="5" id="KW-1185">Reference proteome</keyword>
<dbReference type="Proteomes" id="UP000293874">
    <property type="component" value="Unassembled WGS sequence"/>
</dbReference>
<dbReference type="EMBL" id="SGXA01000002">
    <property type="protein sequence ID" value="RZS70802.1"/>
    <property type="molecule type" value="Genomic_DNA"/>
</dbReference>
<name>A0A4Q7MQ27_9BACT</name>
<evidence type="ECO:0000313" key="5">
    <source>
        <dbReference type="Proteomes" id="UP000293874"/>
    </source>
</evidence>
<dbReference type="Gene3D" id="1.20.1440.100">
    <property type="entry name" value="SG protein - dephosphorylation function"/>
    <property type="match status" value="1"/>
</dbReference>
<dbReference type="AlphaFoldDB" id="A0A4Q7MQ27"/>
<dbReference type="NCBIfam" id="TIGR01488">
    <property type="entry name" value="HAD-SF-IB"/>
    <property type="match status" value="1"/>
</dbReference>
<dbReference type="InterPro" id="IPR023214">
    <property type="entry name" value="HAD_sf"/>
</dbReference>
<dbReference type="OrthoDB" id="9794212at2"/>
<dbReference type="InterPro" id="IPR050582">
    <property type="entry name" value="HAD-like_SerB"/>
</dbReference>
<dbReference type="InterPro" id="IPR036412">
    <property type="entry name" value="HAD-like_sf"/>
</dbReference>
<reference evidence="4 5" key="1">
    <citation type="submission" date="2019-02" db="EMBL/GenBank/DDBJ databases">
        <title>Genomic Encyclopedia of Type Strains, Phase IV (KMG-IV): sequencing the most valuable type-strain genomes for metagenomic binning, comparative biology and taxonomic classification.</title>
        <authorList>
            <person name="Goeker M."/>
        </authorList>
    </citation>
    <scope>NUCLEOTIDE SEQUENCE [LARGE SCALE GENOMIC DNA]</scope>
    <source>
        <strain evidence="4 5">DSM 18116</strain>
    </source>
</reference>
<dbReference type="GO" id="GO:0016787">
    <property type="term" value="F:hydrolase activity"/>
    <property type="evidence" value="ECO:0007669"/>
    <property type="project" value="UniProtKB-KW"/>
</dbReference>
<protein>
    <submittedName>
        <fullName evidence="4">HAD superfamily hydrolase (TIGR01490 family)</fullName>
    </submittedName>
</protein>
<evidence type="ECO:0000256" key="1">
    <source>
        <dbReference type="ARBA" id="ARBA00022723"/>
    </source>
</evidence>
<dbReference type="InterPro" id="IPR006385">
    <property type="entry name" value="HAD_hydro_SerB1"/>
</dbReference>
<evidence type="ECO:0000256" key="2">
    <source>
        <dbReference type="ARBA" id="ARBA00022801"/>
    </source>
</evidence>
<organism evidence="4 5">
    <name type="scientific">Pseudobacter ginsenosidimutans</name>
    <dbReference type="NCBI Taxonomy" id="661488"/>
    <lineage>
        <taxon>Bacteria</taxon>
        <taxon>Pseudomonadati</taxon>
        <taxon>Bacteroidota</taxon>
        <taxon>Chitinophagia</taxon>
        <taxon>Chitinophagales</taxon>
        <taxon>Chitinophagaceae</taxon>
        <taxon>Pseudobacter</taxon>
    </lineage>
</organism>
<keyword evidence="2 4" id="KW-0378">Hydrolase</keyword>
<dbReference type="RefSeq" id="WP_158643867.1">
    <property type="nucleotide sequence ID" value="NZ_CP042431.1"/>
</dbReference>
<dbReference type="NCBIfam" id="TIGR01490">
    <property type="entry name" value="HAD-SF-IB-hyp1"/>
    <property type="match status" value="1"/>
</dbReference>
<accession>A0A4Q7MQ27</accession>
<sequence length="197" mass="22539">MSRRIAFFDFDGTITTKDTMLKMIRYTFGPWKFMIGFMLNSPFIVAYKLGLISNHVAKQQVLRFFFGKLSTEKFNALCREYAEEAIPLVVRAKAMKEIELLKLNGAAVIVVSASPENWLQPWCHANGLQLLATRMQVSNGRITGRIEGLNCHGVEKVRRIREAFDLAQFDHVYCYGDTNGDKPMLELATVSFFKPFR</sequence>
<dbReference type="PANTHER" id="PTHR43344:SF13">
    <property type="entry name" value="PHOSPHATASE RV3661-RELATED"/>
    <property type="match status" value="1"/>
</dbReference>
<dbReference type="SUPFAM" id="SSF56784">
    <property type="entry name" value="HAD-like"/>
    <property type="match status" value="1"/>
</dbReference>
<dbReference type="GO" id="GO:0046872">
    <property type="term" value="F:metal ion binding"/>
    <property type="evidence" value="ECO:0007669"/>
    <property type="project" value="UniProtKB-KW"/>
</dbReference>
<proteinExistence type="predicted"/>
<evidence type="ECO:0000313" key="4">
    <source>
        <dbReference type="EMBL" id="RZS70802.1"/>
    </source>
</evidence>
<keyword evidence="3" id="KW-0460">Magnesium</keyword>
<evidence type="ECO:0000256" key="3">
    <source>
        <dbReference type="ARBA" id="ARBA00022842"/>
    </source>
</evidence>
<gene>
    <name evidence="4" type="ORF">EV199_2697</name>
</gene>
<dbReference type="PANTHER" id="PTHR43344">
    <property type="entry name" value="PHOSPHOSERINE PHOSPHATASE"/>
    <property type="match status" value="1"/>
</dbReference>
<dbReference type="Pfam" id="PF12710">
    <property type="entry name" value="HAD"/>
    <property type="match status" value="1"/>
</dbReference>